<feature type="compositionally biased region" description="Basic and acidic residues" evidence="1">
    <location>
        <begin position="204"/>
        <end position="217"/>
    </location>
</feature>
<feature type="compositionally biased region" description="Basic and acidic residues" evidence="1">
    <location>
        <begin position="847"/>
        <end position="860"/>
    </location>
</feature>
<reference evidence="2" key="1">
    <citation type="submission" date="2020-05" db="EMBL/GenBank/DDBJ databases">
        <title>Phylogenomic resolution of chytrid fungi.</title>
        <authorList>
            <person name="Stajich J.E."/>
            <person name="Amses K."/>
            <person name="Simmons R."/>
            <person name="Seto K."/>
            <person name="Myers J."/>
            <person name="Bonds A."/>
            <person name="Quandt C.A."/>
            <person name="Barry K."/>
            <person name="Liu P."/>
            <person name="Grigoriev I."/>
            <person name="Longcore J.E."/>
            <person name="James T.Y."/>
        </authorList>
    </citation>
    <scope>NUCLEOTIDE SEQUENCE</scope>
    <source>
        <strain evidence="2">JEL0318</strain>
    </source>
</reference>
<dbReference type="EMBL" id="JADGJD010000056">
    <property type="protein sequence ID" value="KAJ3055869.1"/>
    <property type="molecule type" value="Genomic_DNA"/>
</dbReference>
<sequence>MTNGSAGSSPTAAAASSSNWLDNNFRRSEAIKLTREKAVQQFPDDNRPQEWLQYHPFGADAPPEGTYFKLQSLAKNPPAEEATFPGEPPEISQGVRELRKVALDSFAMPHGGFEYMTFSGTLDGPPRPSRGLNLDGKVPSHMRGVQSAQQRGPRPLQVPPHANHQRPNPVSSALSRPAPPSSNPPPQPNSSYPPPSASSSGTNKRLDTQEKDLEKPKLNGLGPVLKRTESASSSKGTGFEKKAHGAGKDAEPPSPRVPRTAREDGTNGLQAWRAVFEDIDYNKAVNGLPIIRDDDNLFFKLAKRPNNSDEEEHRSKKQKLSPPNNDRRAKSPAPAKIPPQPRKRFVDPENRRNIEESLLKHNADFKVDPAKPLLYDSRKVPTQESGRPRSGTPSKKGKSHASAENDKDSKVEEEDTKPMEGRTIISAAGKKSIKTDADDEKVPQQNGKAPSTSSSPVESKEDKAGSKKLTEKGHARSDEIPKKDAGDRKGRSGDLDGRMSEADKTVLKKQGGSKDKEDARKGRNGDSEGAHRDDRQAKKDDRQNRSKGGREEERKESARVERDDQRFEERSRTEGKGEEKRGGKGPEPSSRVDTGRVRERSPDWKASTSRDQSAGSSRNGKGAKTSAEKSDDERARSSAQKTVKQTEDDRIRRNSIESSNGASSKGSGSTPPNATSPKRRRGDEEVVKEKEDTKDEPLHFKKKKKDEAPMSPPRSRRPSLKPRRASSLSRDGRSASSSQKSKGRSKMDVDLGSGANRGGASQGRARDEMDVDAPSSRRGDRDKELDAMDVDAPSSRRRDREEESDTMDVDVPASKRGKEKERDTIDIDPVPSPKRTDKTSPPNRGKGGGDSKTEEERRTSADSGIKGDGSVVGSPAASQTASTPRGMDGGASRR</sequence>
<evidence type="ECO:0000313" key="3">
    <source>
        <dbReference type="Proteomes" id="UP001212841"/>
    </source>
</evidence>
<comment type="caution">
    <text evidence="2">The sequence shown here is derived from an EMBL/GenBank/DDBJ whole genome shotgun (WGS) entry which is preliminary data.</text>
</comment>
<proteinExistence type="predicted"/>
<feature type="compositionally biased region" description="Basic and acidic residues" evidence="1">
    <location>
        <begin position="681"/>
        <end position="699"/>
    </location>
</feature>
<organism evidence="2 3">
    <name type="scientific">Rhizophlyctis rosea</name>
    <dbReference type="NCBI Taxonomy" id="64517"/>
    <lineage>
        <taxon>Eukaryota</taxon>
        <taxon>Fungi</taxon>
        <taxon>Fungi incertae sedis</taxon>
        <taxon>Chytridiomycota</taxon>
        <taxon>Chytridiomycota incertae sedis</taxon>
        <taxon>Chytridiomycetes</taxon>
        <taxon>Rhizophlyctidales</taxon>
        <taxon>Rhizophlyctidaceae</taxon>
        <taxon>Rhizophlyctis</taxon>
    </lineage>
</organism>
<protein>
    <submittedName>
        <fullName evidence="2">Uncharacterized protein</fullName>
    </submittedName>
</protein>
<feature type="compositionally biased region" description="Low complexity" evidence="1">
    <location>
        <begin position="725"/>
        <end position="740"/>
    </location>
</feature>
<feature type="compositionally biased region" description="Basic and acidic residues" evidence="1">
    <location>
        <begin position="433"/>
        <end position="442"/>
    </location>
</feature>
<feature type="compositionally biased region" description="Basic and acidic residues" evidence="1">
    <location>
        <begin position="401"/>
        <end position="420"/>
    </location>
</feature>
<feature type="region of interest" description="Disordered" evidence="1">
    <location>
        <begin position="1"/>
        <end position="20"/>
    </location>
</feature>
<feature type="compositionally biased region" description="Low complexity" evidence="1">
    <location>
        <begin position="1"/>
        <end position="19"/>
    </location>
</feature>
<feature type="compositionally biased region" description="Polar residues" evidence="1">
    <location>
        <begin position="443"/>
        <end position="457"/>
    </location>
</feature>
<feature type="compositionally biased region" description="Basic residues" evidence="1">
    <location>
        <begin position="714"/>
        <end position="724"/>
    </location>
</feature>
<feature type="compositionally biased region" description="Basic and acidic residues" evidence="1">
    <location>
        <begin position="593"/>
        <end position="603"/>
    </location>
</feature>
<dbReference type="Proteomes" id="UP001212841">
    <property type="component" value="Unassembled WGS sequence"/>
</dbReference>
<feature type="compositionally biased region" description="Basic and acidic residues" evidence="1">
    <location>
        <begin position="644"/>
        <end position="655"/>
    </location>
</feature>
<feature type="compositionally biased region" description="Basic and acidic residues" evidence="1">
    <location>
        <begin position="238"/>
        <end position="251"/>
    </location>
</feature>
<gene>
    <name evidence="2" type="ORF">HK097_008972</name>
</gene>
<feature type="region of interest" description="Disordered" evidence="1">
    <location>
        <begin position="304"/>
        <end position="894"/>
    </location>
</feature>
<keyword evidence="3" id="KW-1185">Reference proteome</keyword>
<feature type="region of interest" description="Disordered" evidence="1">
    <location>
        <begin position="117"/>
        <end position="266"/>
    </location>
</feature>
<evidence type="ECO:0000313" key="2">
    <source>
        <dbReference type="EMBL" id="KAJ3055869.1"/>
    </source>
</evidence>
<feature type="compositionally biased region" description="Basic and acidic residues" evidence="1">
    <location>
        <begin position="775"/>
        <end position="786"/>
    </location>
</feature>
<name>A0AAD5SIN4_9FUNG</name>
<feature type="compositionally biased region" description="Basic and acidic residues" evidence="1">
    <location>
        <begin position="626"/>
        <end position="636"/>
    </location>
</feature>
<feature type="compositionally biased region" description="Basic and acidic residues" evidence="1">
    <location>
        <begin position="816"/>
        <end position="825"/>
    </location>
</feature>
<dbReference type="AlphaFoldDB" id="A0AAD5SIN4"/>
<evidence type="ECO:0000256" key="1">
    <source>
        <dbReference type="SAM" id="MobiDB-lite"/>
    </source>
</evidence>
<accession>A0AAD5SIN4</accession>
<feature type="compositionally biased region" description="Basic and acidic residues" evidence="1">
    <location>
        <begin position="344"/>
        <end position="369"/>
    </location>
</feature>
<feature type="compositionally biased region" description="Polar residues" evidence="1">
    <location>
        <begin position="606"/>
        <end position="619"/>
    </location>
</feature>
<feature type="compositionally biased region" description="Low complexity" evidence="1">
    <location>
        <begin position="656"/>
        <end position="669"/>
    </location>
</feature>
<feature type="compositionally biased region" description="Basic and acidic residues" evidence="1">
    <location>
        <begin position="458"/>
        <end position="584"/>
    </location>
</feature>
<feature type="non-terminal residue" evidence="2">
    <location>
        <position position="894"/>
    </location>
</feature>
<feature type="compositionally biased region" description="Pro residues" evidence="1">
    <location>
        <begin position="177"/>
        <end position="196"/>
    </location>
</feature>